<dbReference type="Proteomes" id="UP000620124">
    <property type="component" value="Unassembled WGS sequence"/>
</dbReference>
<dbReference type="OrthoDB" id="3258333at2759"/>
<protein>
    <submittedName>
        <fullName evidence="1">Uncharacterized protein</fullName>
    </submittedName>
</protein>
<comment type="caution">
    <text evidence="1">The sequence shown here is derived from an EMBL/GenBank/DDBJ whole genome shotgun (WGS) entry which is preliminary data.</text>
</comment>
<proteinExistence type="predicted"/>
<reference evidence="1" key="1">
    <citation type="submission" date="2020-05" db="EMBL/GenBank/DDBJ databases">
        <title>Mycena genomes resolve the evolution of fungal bioluminescence.</title>
        <authorList>
            <person name="Tsai I.J."/>
        </authorList>
    </citation>
    <scope>NUCLEOTIDE SEQUENCE</scope>
    <source>
        <strain evidence="1">CCC161011</strain>
    </source>
</reference>
<evidence type="ECO:0000313" key="2">
    <source>
        <dbReference type="Proteomes" id="UP000620124"/>
    </source>
</evidence>
<name>A0A8H6Y240_9AGAR</name>
<sequence length="342" mass="37907">MSTEYDRLAGPLRQIVGHVHRIRSLTIVLSTELGAEVLALFRDVAAPNLQHLEVVNRSRNEWGAVEMFYSGASKMNSLQICGLKLKLPVAPWVAYLTHLELRRGQYHFDDVSNSLDLVALTAEYPSLISLLSDISWIWDPTAVRRFHIPSLKFLHISISDGEDKHFLLNILDRLDTPALTEFVIDGTHGDQIGVLFNATSLPHSSFSALTSLSFVQRGPFCACDSDLQFSFDDISAPPLALFPALSSLSFINQCLTPKLITDILGPASQPWMRLQTVTLCPDLSVFDLVCTALKDAVDSKHQSGQCLPKLRVSPVLFSSEEWQDNGVDADIFDPVDILASFD</sequence>
<dbReference type="AlphaFoldDB" id="A0A8H6Y240"/>
<accession>A0A8H6Y240</accession>
<gene>
    <name evidence="1" type="ORF">MVEN_01347200</name>
</gene>
<evidence type="ECO:0000313" key="1">
    <source>
        <dbReference type="EMBL" id="KAF7350422.1"/>
    </source>
</evidence>
<organism evidence="1 2">
    <name type="scientific">Mycena venus</name>
    <dbReference type="NCBI Taxonomy" id="2733690"/>
    <lineage>
        <taxon>Eukaryota</taxon>
        <taxon>Fungi</taxon>
        <taxon>Dikarya</taxon>
        <taxon>Basidiomycota</taxon>
        <taxon>Agaricomycotina</taxon>
        <taxon>Agaricomycetes</taxon>
        <taxon>Agaricomycetidae</taxon>
        <taxon>Agaricales</taxon>
        <taxon>Marasmiineae</taxon>
        <taxon>Mycenaceae</taxon>
        <taxon>Mycena</taxon>
    </lineage>
</organism>
<dbReference type="EMBL" id="JACAZI010000010">
    <property type="protein sequence ID" value="KAF7350422.1"/>
    <property type="molecule type" value="Genomic_DNA"/>
</dbReference>
<keyword evidence="2" id="KW-1185">Reference proteome</keyword>